<feature type="region of interest" description="Disordered" evidence="1">
    <location>
        <begin position="35"/>
        <end position="78"/>
    </location>
</feature>
<sequence>MVTWIASAALVWLVVAAAAAVLIGRGLTTCEARERLAEPAAEPQPVTHRPAPRPRPRGSHHLTGVSRVVVPQPVYSHR</sequence>
<accession>A0A5C8ZES8</accession>
<evidence type="ECO:0000313" key="2">
    <source>
        <dbReference type="EMBL" id="TXR56327.1"/>
    </source>
</evidence>
<comment type="caution">
    <text evidence="2">The sequence shown here is derived from an EMBL/GenBank/DDBJ whole genome shotgun (WGS) entry which is preliminary data.</text>
</comment>
<name>A0A5C8ZES8_9ACTN</name>
<dbReference type="RefSeq" id="WP_147926120.1">
    <property type="nucleotide sequence ID" value="NZ_VKAC01000005.1"/>
</dbReference>
<evidence type="ECO:0000313" key="3">
    <source>
        <dbReference type="Proteomes" id="UP000321234"/>
    </source>
</evidence>
<organism evidence="2 3">
    <name type="scientific">Quadrisphaera setariae</name>
    <dbReference type="NCBI Taxonomy" id="2593304"/>
    <lineage>
        <taxon>Bacteria</taxon>
        <taxon>Bacillati</taxon>
        <taxon>Actinomycetota</taxon>
        <taxon>Actinomycetes</taxon>
        <taxon>Kineosporiales</taxon>
        <taxon>Kineosporiaceae</taxon>
        <taxon>Quadrisphaera</taxon>
    </lineage>
</organism>
<proteinExistence type="predicted"/>
<keyword evidence="3" id="KW-1185">Reference proteome</keyword>
<protein>
    <submittedName>
        <fullName evidence="2">Uncharacterized protein</fullName>
    </submittedName>
</protein>
<dbReference type="Proteomes" id="UP000321234">
    <property type="component" value="Unassembled WGS sequence"/>
</dbReference>
<evidence type="ECO:0000256" key="1">
    <source>
        <dbReference type="SAM" id="MobiDB-lite"/>
    </source>
</evidence>
<gene>
    <name evidence="2" type="ORF">FMM08_09440</name>
</gene>
<feature type="compositionally biased region" description="Basic residues" evidence="1">
    <location>
        <begin position="50"/>
        <end position="60"/>
    </location>
</feature>
<dbReference type="AlphaFoldDB" id="A0A5C8ZES8"/>
<reference evidence="2 3" key="1">
    <citation type="submission" date="2019-07" db="EMBL/GenBank/DDBJ databases">
        <title>Quadrisphaera sp. strain DD2A genome sequencing and assembly.</title>
        <authorList>
            <person name="Kim I."/>
        </authorList>
    </citation>
    <scope>NUCLEOTIDE SEQUENCE [LARGE SCALE GENOMIC DNA]</scope>
    <source>
        <strain evidence="2 3">DD2A</strain>
    </source>
</reference>
<dbReference type="EMBL" id="VKAC01000005">
    <property type="protein sequence ID" value="TXR56327.1"/>
    <property type="molecule type" value="Genomic_DNA"/>
</dbReference>